<reference evidence="1" key="1">
    <citation type="submission" date="2020-05" db="EMBL/GenBank/DDBJ databases">
        <title>Mycena genomes resolve the evolution of fungal bioluminescence.</title>
        <authorList>
            <person name="Tsai I.J."/>
        </authorList>
    </citation>
    <scope>NUCLEOTIDE SEQUENCE</scope>
    <source>
        <strain evidence="1">CCC161011</strain>
    </source>
</reference>
<evidence type="ECO:0000313" key="1">
    <source>
        <dbReference type="EMBL" id="KAF7344808.1"/>
    </source>
</evidence>
<dbReference type="OrthoDB" id="10654485at2759"/>
<name>A0A8H6XN55_9AGAR</name>
<comment type="caution">
    <text evidence="1">The sequence shown here is derived from an EMBL/GenBank/DDBJ whole genome shotgun (WGS) entry which is preliminary data.</text>
</comment>
<proteinExistence type="predicted"/>
<dbReference type="AlphaFoldDB" id="A0A8H6XN55"/>
<protein>
    <submittedName>
        <fullName evidence="1">Uncharacterized protein</fullName>
    </submittedName>
</protein>
<accession>A0A8H6XN55</accession>
<sequence length="155" mass="16940">MFLCARPQHLPSIADCVSLALAPSPRPFASTRHMHCSSVPPLKLSCSLKPVYPKSQVRVCLPRGYILFSNLLQIKITGPSNIQASNLCHHKPALVSTSKTSKMYGIGTLLPGGDAGHIDLTFTHANRASVFEFRVSCCHVPCNGRIPYPYPLRTD</sequence>
<organism evidence="1 2">
    <name type="scientific">Mycena venus</name>
    <dbReference type="NCBI Taxonomy" id="2733690"/>
    <lineage>
        <taxon>Eukaryota</taxon>
        <taxon>Fungi</taxon>
        <taxon>Dikarya</taxon>
        <taxon>Basidiomycota</taxon>
        <taxon>Agaricomycotina</taxon>
        <taxon>Agaricomycetes</taxon>
        <taxon>Agaricomycetidae</taxon>
        <taxon>Agaricales</taxon>
        <taxon>Marasmiineae</taxon>
        <taxon>Mycenaceae</taxon>
        <taxon>Mycena</taxon>
    </lineage>
</organism>
<evidence type="ECO:0000313" key="2">
    <source>
        <dbReference type="Proteomes" id="UP000620124"/>
    </source>
</evidence>
<dbReference type="EMBL" id="JACAZI010000014">
    <property type="protein sequence ID" value="KAF7344808.1"/>
    <property type="molecule type" value="Genomic_DNA"/>
</dbReference>
<gene>
    <name evidence="1" type="ORF">MVEN_01641900</name>
</gene>
<dbReference type="Proteomes" id="UP000620124">
    <property type="component" value="Unassembled WGS sequence"/>
</dbReference>
<keyword evidence="2" id="KW-1185">Reference proteome</keyword>